<gene>
    <name evidence="1" type="ORF">DBT_2358</name>
</gene>
<dbReference type="OrthoDB" id="9849077at2"/>
<protein>
    <submittedName>
        <fullName evidence="1">Uncharacterized protein</fullName>
    </submittedName>
</protein>
<accession>A0A1B9F2Q7</accession>
<dbReference type="AlphaFoldDB" id="A0A1B9F2Q7"/>
<evidence type="ECO:0000313" key="2">
    <source>
        <dbReference type="Proteomes" id="UP000093080"/>
    </source>
</evidence>
<evidence type="ECO:0000313" key="1">
    <source>
        <dbReference type="EMBL" id="OCC14216.1"/>
    </source>
</evidence>
<comment type="caution">
    <text evidence="1">The sequence shown here is derived from an EMBL/GenBank/DDBJ whole genome shotgun (WGS) entry which is preliminary data.</text>
</comment>
<dbReference type="RefSeq" id="WP_067620640.1">
    <property type="nucleotide sequence ID" value="NZ_MAGO01000016.1"/>
</dbReference>
<dbReference type="Proteomes" id="UP000093080">
    <property type="component" value="Unassembled WGS sequence"/>
</dbReference>
<name>A0A1B9F2Q7_9BACT</name>
<sequence>MIQKDLKNFFLTITLTALIIGAVYGGVFYLSKTGEIRIVEGGEVPYTIRQVETMMRYHGAIVARFDGKRWCFLKDGRWIAIENGNALNYALKEQPKASQSM</sequence>
<proteinExistence type="predicted"/>
<keyword evidence="2" id="KW-1185">Reference proteome</keyword>
<reference evidence="1 2" key="1">
    <citation type="submission" date="2016-06" db="EMBL/GenBank/DDBJ databases">
        <title>Respiratory ammonification of nitrate coupled to the oxidation of elemental sulfur in deep-sea autotrophic thermophilic bacteria.</title>
        <authorList>
            <person name="Slobodkina G.B."/>
            <person name="Mardanov A.V."/>
            <person name="Ravin N.V."/>
            <person name="Frolova A.A."/>
            <person name="Viryasiv M.B."/>
            <person name="Chernyh N.A."/>
            <person name="Bonch-Osmolovskaya E.A."/>
            <person name="Slobodkin A.I."/>
        </authorList>
    </citation>
    <scope>NUCLEOTIDE SEQUENCE [LARGE SCALE GENOMIC DNA]</scope>
    <source>
        <strain evidence="1 2">S69</strain>
    </source>
</reference>
<dbReference type="EMBL" id="MAGO01000016">
    <property type="protein sequence ID" value="OCC14216.1"/>
    <property type="molecule type" value="Genomic_DNA"/>
</dbReference>
<dbReference type="STRING" id="1156395.DBT_2358"/>
<organism evidence="1 2">
    <name type="scientific">Dissulfuribacter thermophilus</name>
    <dbReference type="NCBI Taxonomy" id="1156395"/>
    <lineage>
        <taxon>Bacteria</taxon>
        <taxon>Pseudomonadati</taxon>
        <taxon>Thermodesulfobacteriota</taxon>
        <taxon>Dissulfuribacteria</taxon>
        <taxon>Dissulfuribacterales</taxon>
        <taxon>Dissulfuribacteraceae</taxon>
        <taxon>Dissulfuribacter</taxon>
    </lineage>
</organism>